<dbReference type="Ensembl" id="ENSCINT00000034806.1">
    <property type="protein sequence ID" value="ENSCINP00000034669.1"/>
    <property type="gene ID" value="ENSCING00000018855.1"/>
</dbReference>
<evidence type="ECO:0000256" key="1">
    <source>
        <dbReference type="ARBA" id="ARBA00004585"/>
    </source>
</evidence>
<keyword evidence="8" id="KW-0862">Zinc</keyword>
<dbReference type="PIRSF" id="PIRSF038074">
    <property type="entry name" value="Peroxisome_assembly_p12"/>
    <property type="match status" value="1"/>
</dbReference>
<evidence type="ECO:0000256" key="3">
    <source>
        <dbReference type="ARBA" id="ARBA00008704"/>
    </source>
</evidence>
<dbReference type="EMBL" id="EAAA01000786">
    <property type="status" value="NOT_ANNOTATED_CDS"/>
    <property type="molecule type" value="Genomic_DNA"/>
</dbReference>
<dbReference type="CDD" id="cd16451">
    <property type="entry name" value="mRING_PEX12"/>
    <property type="match status" value="1"/>
</dbReference>
<organism evidence="16 17">
    <name type="scientific">Ciona intestinalis</name>
    <name type="common">Transparent sea squirt</name>
    <name type="synonym">Ascidia intestinalis</name>
    <dbReference type="NCBI Taxonomy" id="7719"/>
    <lineage>
        <taxon>Eukaryota</taxon>
        <taxon>Metazoa</taxon>
        <taxon>Chordata</taxon>
        <taxon>Tunicata</taxon>
        <taxon>Ascidiacea</taxon>
        <taxon>Phlebobranchia</taxon>
        <taxon>Cionidae</taxon>
        <taxon>Ciona</taxon>
    </lineage>
</organism>
<evidence type="ECO:0000256" key="13">
    <source>
        <dbReference type="ARBA" id="ARBA00045862"/>
    </source>
</evidence>
<dbReference type="GO" id="GO:1990429">
    <property type="term" value="C:peroxisomal importomer complex"/>
    <property type="evidence" value="ECO:0000318"/>
    <property type="project" value="GO_Central"/>
</dbReference>
<keyword evidence="12 14" id="KW-0576">Peroxisome</keyword>
<evidence type="ECO:0000256" key="12">
    <source>
        <dbReference type="ARBA" id="ARBA00023140"/>
    </source>
</evidence>
<evidence type="ECO:0000256" key="11">
    <source>
        <dbReference type="ARBA" id="ARBA00023136"/>
    </source>
</evidence>
<dbReference type="OMA" id="QHYLARC"/>
<reference evidence="16" key="3">
    <citation type="submission" date="2025-08" db="UniProtKB">
        <authorList>
            <consortium name="Ensembl"/>
        </authorList>
    </citation>
    <scope>IDENTIFICATION</scope>
</reference>
<evidence type="ECO:0000256" key="6">
    <source>
        <dbReference type="ARBA" id="ARBA00022723"/>
    </source>
</evidence>
<comment type="pathway">
    <text evidence="2">Protein modification; protein ubiquitination.</text>
</comment>
<dbReference type="GeneTree" id="ENSGT00390000016209"/>
<dbReference type="GO" id="GO:0005778">
    <property type="term" value="C:peroxisomal membrane"/>
    <property type="evidence" value="ECO:0000318"/>
    <property type="project" value="GO_Central"/>
</dbReference>
<evidence type="ECO:0000256" key="7">
    <source>
        <dbReference type="ARBA" id="ARBA00022771"/>
    </source>
</evidence>
<proteinExistence type="inferred from homology"/>
<dbReference type="PANTHER" id="PTHR12888:SF0">
    <property type="entry name" value="PEROXISOME ASSEMBLY PROTEIN 12"/>
    <property type="match status" value="1"/>
</dbReference>
<reference evidence="17" key="1">
    <citation type="journal article" date="2002" name="Science">
        <title>The draft genome of Ciona intestinalis: insights into chordate and vertebrate origins.</title>
        <authorList>
            <person name="Dehal P."/>
            <person name="Satou Y."/>
            <person name="Campbell R.K."/>
            <person name="Chapman J."/>
            <person name="Degnan B."/>
            <person name="De Tomaso A."/>
            <person name="Davidson B."/>
            <person name="Di Gregorio A."/>
            <person name="Gelpke M."/>
            <person name="Goodstein D.M."/>
            <person name="Harafuji N."/>
            <person name="Hastings K.E."/>
            <person name="Ho I."/>
            <person name="Hotta K."/>
            <person name="Huang W."/>
            <person name="Kawashima T."/>
            <person name="Lemaire P."/>
            <person name="Martinez D."/>
            <person name="Meinertzhagen I.A."/>
            <person name="Necula S."/>
            <person name="Nonaka M."/>
            <person name="Putnam N."/>
            <person name="Rash S."/>
            <person name="Saiga H."/>
            <person name="Satake M."/>
            <person name="Terry A."/>
            <person name="Yamada L."/>
            <person name="Wang H.G."/>
            <person name="Awazu S."/>
            <person name="Azumi K."/>
            <person name="Boore J."/>
            <person name="Branno M."/>
            <person name="Chin-Bow S."/>
            <person name="DeSantis R."/>
            <person name="Doyle S."/>
            <person name="Francino P."/>
            <person name="Keys D.N."/>
            <person name="Haga S."/>
            <person name="Hayashi H."/>
            <person name="Hino K."/>
            <person name="Imai K.S."/>
            <person name="Inaba K."/>
            <person name="Kano S."/>
            <person name="Kobayashi K."/>
            <person name="Kobayashi M."/>
            <person name="Lee B.I."/>
            <person name="Makabe K.W."/>
            <person name="Manohar C."/>
            <person name="Matassi G."/>
            <person name="Medina M."/>
            <person name="Mochizuki Y."/>
            <person name="Mount S."/>
            <person name="Morishita T."/>
            <person name="Miura S."/>
            <person name="Nakayama A."/>
            <person name="Nishizaka S."/>
            <person name="Nomoto H."/>
            <person name="Ohta F."/>
            <person name="Oishi K."/>
            <person name="Rigoutsos I."/>
            <person name="Sano M."/>
            <person name="Sasaki A."/>
            <person name="Sasakura Y."/>
            <person name="Shoguchi E."/>
            <person name="Shin-i T."/>
            <person name="Spagnuolo A."/>
            <person name="Stainier D."/>
            <person name="Suzuki M.M."/>
            <person name="Tassy O."/>
            <person name="Takatori N."/>
            <person name="Tokuoka M."/>
            <person name="Yagi K."/>
            <person name="Yoshizaki F."/>
            <person name="Wada S."/>
            <person name="Zhang C."/>
            <person name="Hyatt P.D."/>
            <person name="Larimer F."/>
            <person name="Detter C."/>
            <person name="Doggett N."/>
            <person name="Glavina T."/>
            <person name="Hawkins T."/>
            <person name="Richardson P."/>
            <person name="Lucas S."/>
            <person name="Kohara Y."/>
            <person name="Levine M."/>
            <person name="Satoh N."/>
            <person name="Rokhsar D.S."/>
        </authorList>
    </citation>
    <scope>NUCLEOTIDE SEQUENCE [LARGE SCALE GENOMIC DNA]</scope>
</reference>
<reference evidence="16" key="4">
    <citation type="submission" date="2025-09" db="UniProtKB">
        <authorList>
            <consortium name="Ensembl"/>
        </authorList>
    </citation>
    <scope>IDENTIFICATION</scope>
</reference>
<dbReference type="InterPro" id="IPR017375">
    <property type="entry name" value="PEX12"/>
</dbReference>
<keyword evidence="4" id="KW-0813">Transport</keyword>
<dbReference type="GO" id="GO:0006513">
    <property type="term" value="P:protein monoubiquitination"/>
    <property type="evidence" value="ECO:0000318"/>
    <property type="project" value="GO_Central"/>
</dbReference>
<keyword evidence="10" id="KW-1133">Transmembrane helix</keyword>
<evidence type="ECO:0000256" key="10">
    <source>
        <dbReference type="ARBA" id="ARBA00022989"/>
    </source>
</evidence>
<accession>H2XYD5</accession>
<dbReference type="SUPFAM" id="SSF57850">
    <property type="entry name" value="RING/U-box"/>
    <property type="match status" value="1"/>
</dbReference>
<keyword evidence="9" id="KW-0653">Protein transport</keyword>
<reference evidence="16" key="2">
    <citation type="journal article" date="2008" name="Genome Biol.">
        <title>Improved genome assembly and evidence-based global gene model set for the chordate Ciona intestinalis: new insight into intron and operon populations.</title>
        <authorList>
            <person name="Satou Y."/>
            <person name="Mineta K."/>
            <person name="Ogasawara M."/>
            <person name="Sasakura Y."/>
            <person name="Shoguchi E."/>
            <person name="Ueno K."/>
            <person name="Yamada L."/>
            <person name="Matsumoto J."/>
            <person name="Wasserscheid J."/>
            <person name="Dewar K."/>
            <person name="Wiley G.B."/>
            <person name="Macmil S.L."/>
            <person name="Roe B.A."/>
            <person name="Zeller R.W."/>
            <person name="Hastings K.E."/>
            <person name="Lemaire P."/>
            <person name="Lindquist E."/>
            <person name="Endo T."/>
            <person name="Hotta K."/>
            <person name="Inaba K."/>
        </authorList>
    </citation>
    <scope>NUCLEOTIDE SEQUENCE [LARGE SCALE GENOMIC DNA]</scope>
    <source>
        <strain evidence="16">wild type</strain>
    </source>
</reference>
<evidence type="ECO:0000256" key="5">
    <source>
        <dbReference type="ARBA" id="ARBA00022692"/>
    </source>
</evidence>
<keyword evidence="17" id="KW-1185">Reference proteome</keyword>
<dbReference type="Proteomes" id="UP000008144">
    <property type="component" value="Chromosome 11"/>
</dbReference>
<dbReference type="PANTHER" id="PTHR12888">
    <property type="entry name" value="PEROXISOME ASSEMBLY PROTEIN 12 PEROXIN-12"/>
    <property type="match status" value="1"/>
</dbReference>
<evidence type="ECO:0000256" key="14">
    <source>
        <dbReference type="PIRNR" id="PIRNR038074"/>
    </source>
</evidence>
<dbReference type="Pfam" id="PF04757">
    <property type="entry name" value="Pex2_Pex12"/>
    <property type="match status" value="1"/>
</dbReference>
<evidence type="ECO:0000256" key="4">
    <source>
        <dbReference type="ARBA" id="ARBA00022448"/>
    </source>
</evidence>
<evidence type="ECO:0000313" key="16">
    <source>
        <dbReference type="Ensembl" id="ENSCINP00000034669.1"/>
    </source>
</evidence>
<dbReference type="GO" id="GO:0016558">
    <property type="term" value="P:protein import into peroxisome matrix"/>
    <property type="evidence" value="ECO:0000318"/>
    <property type="project" value="GO_Central"/>
</dbReference>
<evidence type="ECO:0000256" key="9">
    <source>
        <dbReference type="ARBA" id="ARBA00022927"/>
    </source>
</evidence>
<dbReference type="InParanoid" id="H2XYD5"/>
<evidence type="ECO:0000256" key="2">
    <source>
        <dbReference type="ARBA" id="ARBA00004906"/>
    </source>
</evidence>
<comment type="function">
    <text evidence="13">Component of a retrotranslocation channel required for peroxisome organization by mediating export of the PEX5 receptor from peroxisomes to the cytosol, thereby promoting PEX5 recycling. The retrotranslocation channel is composed of PEX2, PEX10 and PEX12; each subunit contributing transmembrane segments that coassemble into an open channel that specifically allows the passage of PEX5 through the peroxisomal membrane. PEX12 also regulates PEX5 recycling by activating the E3 ubiquitin-protein ligase activity of PEX10. When PEX5 recycling is compromised, PEX12 stimulates PEX10-mediated polyubiquitination of PEX5, leading to its subsequent degradation.</text>
</comment>
<dbReference type="GO" id="GO:0004842">
    <property type="term" value="F:ubiquitin-protein transferase activity"/>
    <property type="evidence" value="ECO:0000318"/>
    <property type="project" value="GO_Central"/>
</dbReference>
<sequence>SCCEHSNVDMGELGNEVSTALTSHDANLPSPFEVLAQDNLNDSVDPAIKYIVKVLAQNSPHRFGWCYVWFDELFAAVKLLIQQHFLSNYNSTFAEYYYELQRKVVGKSNANIFRFGTKISFKTLAVLVLLPYIMTKFKSLYLSVKEEADVSTVKSLSKLKRAIYYAYPLVHMSWHTSVLYYNFMFAIGKTQFHSPFYKLLNTKLFVKSPLDSLYNENIIYLFSATGITKLCTQLMTGGVHVGVFALQFVDWWYNSEGNEDLKQMLSNPIPKPPENTLKETKIPVPSGKICPLCNKSRRNETVLQTSGYAFCYTCVYKFVNKHGACPVTGYTTNICHLIRIYYSATH</sequence>
<dbReference type="FunCoup" id="H2XYD5">
    <property type="interactions" value="275"/>
</dbReference>
<protein>
    <recommendedName>
        <fullName evidence="14">Peroxisome assembly protein 12</fullName>
    </recommendedName>
    <alternativeName>
        <fullName evidence="14">Peroxin-12</fullName>
    </alternativeName>
</protein>
<dbReference type="AlphaFoldDB" id="H2XYD5"/>
<name>H2XYD5_CIOIN</name>
<keyword evidence="5" id="KW-0812">Transmembrane</keyword>
<keyword evidence="11 14" id="KW-0472">Membrane</keyword>
<keyword evidence="6" id="KW-0479">Metal-binding</keyword>
<evidence type="ECO:0000256" key="8">
    <source>
        <dbReference type="ARBA" id="ARBA00022833"/>
    </source>
</evidence>
<comment type="similarity">
    <text evidence="3 14">Belongs to the pex2/pex10/pex12 family.</text>
</comment>
<evidence type="ECO:0000313" key="17">
    <source>
        <dbReference type="Proteomes" id="UP000008144"/>
    </source>
</evidence>
<evidence type="ECO:0000259" key="15">
    <source>
        <dbReference type="Pfam" id="PF04757"/>
    </source>
</evidence>
<dbReference type="STRING" id="7719.ENSCINP00000034669"/>
<dbReference type="InterPro" id="IPR006845">
    <property type="entry name" value="Pex_N"/>
</dbReference>
<comment type="subcellular location">
    <subcellularLocation>
        <location evidence="1">Peroxisome membrane</location>
        <topology evidence="1">Multi-pass membrane protein</topology>
    </subcellularLocation>
</comment>
<feature type="domain" description="Pex N-terminal" evidence="15">
    <location>
        <begin position="38"/>
        <end position="255"/>
    </location>
</feature>
<dbReference type="GO" id="GO:0008270">
    <property type="term" value="F:zinc ion binding"/>
    <property type="evidence" value="ECO:0007669"/>
    <property type="project" value="UniProtKB-KW"/>
</dbReference>
<keyword evidence="7" id="KW-0863">Zinc-finger</keyword>